<feature type="region of interest" description="Disordered" evidence="1">
    <location>
        <begin position="550"/>
        <end position="578"/>
    </location>
</feature>
<accession>A0A8E2AMV6</accession>
<protein>
    <submittedName>
        <fullName evidence="2">Uncharacterized protein</fullName>
    </submittedName>
</protein>
<sequence>MATADAIFPYLTRLSTLSKRLNRYKPEKLSEEDREDREREERMQEGFLAVLRKVCDVVRSAADEHAPLFDEIVEKARQVLDKGINIGTGEHGLFACVPSFAHTDDEVSPMISDEIQMIGAGTVDLFYEMMIPLFFRGRHPPPKPGPSAWDRNTQPHPQSTRLSRFRPSATVNTSENTPLANLIHQARCEIMDLTWLAPSQLVITPGASCMAFASSGGWKGRDPIVNFLRFDETVWEFPDIHTMRPKLGGTASALALDEERKLIFVGDYDRVKSFSWDPERKRAAVHTLDSRKYSGPLTILPGGRITRAGEGRAAIWHLDSLETHGPKNQQIGETYNAEDSWRNVDGDEVELSAGSIPTSTVNFVDEKHYTPGVWHLHRPSGNILCGETVRKKDRKGGYTCLSIDLEHGGKAAARYLGHCEDIKNFSTSDGDPNVFATACCDGNARLYDIRHPLPVMTLDSEQRMGTCSDVIFIHPDGVPTVFTAGTHTQQIKMYDIRGRAVLYELGTGNNAVVSMAWDARRSALWAGTRCEYYDRHYDYRKAKVPKWGELDYSPSEQEDTSMDVDEDDADRQEDSGERRWPKKAFHGEDFYGYTFDAGQQRLCKDVALDSFVSHLLIDGNIDRYGFKETVDPQRLPEYGGKDDWYW</sequence>
<proteinExistence type="predicted"/>
<dbReference type="InterPro" id="IPR036322">
    <property type="entry name" value="WD40_repeat_dom_sf"/>
</dbReference>
<evidence type="ECO:0000313" key="3">
    <source>
        <dbReference type="Proteomes" id="UP000250043"/>
    </source>
</evidence>
<reference evidence="2 3" key="1">
    <citation type="submission" date="2016-07" db="EMBL/GenBank/DDBJ databases">
        <title>Draft genome of the white-rot fungus Obba rivulosa 3A-2.</title>
        <authorList>
            <consortium name="DOE Joint Genome Institute"/>
            <person name="Miettinen O."/>
            <person name="Riley R."/>
            <person name="Acob R."/>
            <person name="Barry K."/>
            <person name="Cullen D."/>
            <person name="De Vries R."/>
            <person name="Hainaut M."/>
            <person name="Hatakka A."/>
            <person name="Henrissat B."/>
            <person name="Hilden K."/>
            <person name="Kuo R."/>
            <person name="Labutti K."/>
            <person name="Lipzen A."/>
            <person name="Makela M.R."/>
            <person name="Sandor L."/>
            <person name="Spatafora J.W."/>
            <person name="Grigoriev I.V."/>
            <person name="Hibbett D.S."/>
        </authorList>
    </citation>
    <scope>NUCLEOTIDE SEQUENCE [LARGE SCALE GENOMIC DNA]</scope>
    <source>
        <strain evidence="2 3">3A-2</strain>
    </source>
</reference>
<dbReference type="Gene3D" id="2.130.10.10">
    <property type="entry name" value="YVTN repeat-like/Quinoprotein amine dehydrogenase"/>
    <property type="match status" value="1"/>
</dbReference>
<dbReference type="InterPro" id="IPR015943">
    <property type="entry name" value="WD40/YVTN_repeat-like_dom_sf"/>
</dbReference>
<name>A0A8E2AMV6_9APHY</name>
<evidence type="ECO:0000256" key="1">
    <source>
        <dbReference type="SAM" id="MobiDB-lite"/>
    </source>
</evidence>
<dbReference type="EMBL" id="KV722641">
    <property type="protein sequence ID" value="OCH84734.1"/>
    <property type="molecule type" value="Genomic_DNA"/>
</dbReference>
<feature type="region of interest" description="Disordered" evidence="1">
    <location>
        <begin position="141"/>
        <end position="173"/>
    </location>
</feature>
<feature type="compositionally biased region" description="Polar residues" evidence="1">
    <location>
        <begin position="150"/>
        <end position="162"/>
    </location>
</feature>
<dbReference type="Proteomes" id="UP000250043">
    <property type="component" value="Unassembled WGS sequence"/>
</dbReference>
<dbReference type="OrthoDB" id="548949at2759"/>
<evidence type="ECO:0000313" key="2">
    <source>
        <dbReference type="EMBL" id="OCH84734.1"/>
    </source>
</evidence>
<dbReference type="AlphaFoldDB" id="A0A8E2AMV6"/>
<keyword evidence="3" id="KW-1185">Reference proteome</keyword>
<feature type="compositionally biased region" description="Acidic residues" evidence="1">
    <location>
        <begin position="556"/>
        <end position="571"/>
    </location>
</feature>
<organism evidence="2 3">
    <name type="scientific">Obba rivulosa</name>
    <dbReference type="NCBI Taxonomy" id="1052685"/>
    <lineage>
        <taxon>Eukaryota</taxon>
        <taxon>Fungi</taxon>
        <taxon>Dikarya</taxon>
        <taxon>Basidiomycota</taxon>
        <taxon>Agaricomycotina</taxon>
        <taxon>Agaricomycetes</taxon>
        <taxon>Polyporales</taxon>
        <taxon>Gelatoporiaceae</taxon>
        <taxon>Obba</taxon>
    </lineage>
</organism>
<gene>
    <name evidence="2" type="ORF">OBBRIDRAFT_839492</name>
</gene>
<dbReference type="SUPFAM" id="SSF50978">
    <property type="entry name" value="WD40 repeat-like"/>
    <property type="match status" value="1"/>
</dbReference>